<keyword evidence="10" id="KW-1185">Reference proteome</keyword>
<dbReference type="AlphaFoldDB" id="S4ARF8"/>
<keyword evidence="5" id="KW-0722">Serine protease inhibitor</keyword>
<accession>S4ARF8</accession>
<feature type="domain" description="Subtilisin inhibitor" evidence="8">
    <location>
        <begin position="6"/>
        <end position="91"/>
    </location>
</feature>
<comment type="subcellular location">
    <subcellularLocation>
        <location evidence="1">Secreted</location>
    </subcellularLocation>
</comment>
<proteinExistence type="inferred from homology"/>
<evidence type="ECO:0000256" key="6">
    <source>
        <dbReference type="ARBA" id="ARBA00023157"/>
    </source>
</evidence>
<evidence type="ECO:0000256" key="4">
    <source>
        <dbReference type="ARBA" id="ARBA00022690"/>
    </source>
</evidence>
<dbReference type="InterPro" id="IPR023549">
    <property type="entry name" value="Subtilisin_inhibitor"/>
</dbReference>
<sequence>MPERSSAHRLTITVDGTGGAGDGTYTLECAPAGANGGTHPSPDDACERLDQLAANGTDPFEPVPGDALCTEQYGGPETAHITGTWQGRAVDAEFSRTDGCRIARWDGLVPVLPASGPPAPAAHGRTGVPFL</sequence>
<dbReference type="Gene3D" id="3.30.350.10">
    <property type="entry name" value="Subtilisin inhibitor-like"/>
    <property type="match status" value="1"/>
</dbReference>
<evidence type="ECO:0000256" key="3">
    <source>
        <dbReference type="ARBA" id="ARBA00022525"/>
    </source>
</evidence>
<dbReference type="PATRIC" id="fig|1286094.4.peg.2897"/>
<dbReference type="EMBL" id="AOPZ01000122">
    <property type="protein sequence ID" value="EPH44012.1"/>
    <property type="molecule type" value="Genomic_DNA"/>
</dbReference>
<keyword evidence="3" id="KW-0964">Secreted</keyword>
<evidence type="ECO:0000313" key="9">
    <source>
        <dbReference type="EMBL" id="EPH44012.1"/>
    </source>
</evidence>
<dbReference type="SUPFAM" id="SSF55399">
    <property type="entry name" value="Subtilisin inhibitor"/>
    <property type="match status" value="1"/>
</dbReference>
<dbReference type="Pfam" id="PF00720">
    <property type="entry name" value="SSI"/>
    <property type="match status" value="1"/>
</dbReference>
<keyword evidence="6" id="KW-1015">Disulfide bond</keyword>
<dbReference type="Proteomes" id="UP000014629">
    <property type="component" value="Unassembled WGS sequence"/>
</dbReference>
<comment type="similarity">
    <text evidence="2">Belongs to the protease inhibitor I16 (SSI) family.</text>
</comment>
<reference evidence="9 10" key="1">
    <citation type="submission" date="2013-02" db="EMBL/GenBank/DDBJ databases">
        <title>Draft Genome Sequence of Streptomyces aurantiacus, Which Produces Setomimycin.</title>
        <authorList>
            <person name="Gruening B.A."/>
            <person name="Praeg A."/>
            <person name="Erxleben A."/>
            <person name="Guenther S."/>
            <person name="Mueller M."/>
        </authorList>
    </citation>
    <scope>NUCLEOTIDE SEQUENCE [LARGE SCALE GENOMIC DNA]</scope>
    <source>
        <strain evidence="9 10">JA 4570</strain>
    </source>
</reference>
<comment type="caution">
    <text evidence="9">The sequence shown here is derived from an EMBL/GenBank/DDBJ whole genome shotgun (WGS) entry which is preliminary data.</text>
</comment>
<evidence type="ECO:0000313" key="10">
    <source>
        <dbReference type="Proteomes" id="UP000014629"/>
    </source>
</evidence>
<dbReference type="InterPro" id="IPR036819">
    <property type="entry name" value="Subtilisin_inhibitor-like_sf"/>
</dbReference>
<name>S4ARF8_9ACTN</name>
<evidence type="ECO:0000256" key="2">
    <source>
        <dbReference type="ARBA" id="ARBA00010472"/>
    </source>
</evidence>
<gene>
    <name evidence="9" type="ORF">STRAU_2927</name>
</gene>
<dbReference type="GO" id="GO:0005576">
    <property type="term" value="C:extracellular region"/>
    <property type="evidence" value="ECO:0007669"/>
    <property type="project" value="UniProtKB-SubCell"/>
</dbReference>
<dbReference type="GO" id="GO:0004867">
    <property type="term" value="F:serine-type endopeptidase inhibitor activity"/>
    <property type="evidence" value="ECO:0007669"/>
    <property type="project" value="UniProtKB-KW"/>
</dbReference>
<evidence type="ECO:0000256" key="5">
    <source>
        <dbReference type="ARBA" id="ARBA00022900"/>
    </source>
</evidence>
<evidence type="ECO:0000256" key="1">
    <source>
        <dbReference type="ARBA" id="ARBA00004613"/>
    </source>
</evidence>
<evidence type="ECO:0000259" key="8">
    <source>
        <dbReference type="Pfam" id="PF00720"/>
    </source>
</evidence>
<feature type="region of interest" description="Disordered" evidence="7">
    <location>
        <begin position="1"/>
        <end position="22"/>
    </location>
</feature>
<protein>
    <submittedName>
        <fullName evidence="9">Putative Subtilase-type protease inhibitor</fullName>
    </submittedName>
</protein>
<evidence type="ECO:0000256" key="7">
    <source>
        <dbReference type="SAM" id="MobiDB-lite"/>
    </source>
</evidence>
<organism evidence="9 10">
    <name type="scientific">Streptomyces aurantiacus JA 4570</name>
    <dbReference type="NCBI Taxonomy" id="1286094"/>
    <lineage>
        <taxon>Bacteria</taxon>
        <taxon>Bacillati</taxon>
        <taxon>Actinomycetota</taxon>
        <taxon>Actinomycetes</taxon>
        <taxon>Kitasatosporales</taxon>
        <taxon>Streptomycetaceae</taxon>
        <taxon>Streptomyces</taxon>
        <taxon>Streptomyces aurantiacus group</taxon>
    </lineage>
</organism>
<keyword evidence="4" id="KW-0646">Protease inhibitor</keyword>